<dbReference type="RefSeq" id="WP_072702430.1">
    <property type="nucleotide sequence ID" value="NZ_FMJB01000006.1"/>
</dbReference>
<sequence>MPASSQISPEYVADLEQRLARVEAANTALAEANARLERLLLQSRHARFGPSSEKGDPDQRNLFAEDIEVAEGQLAAAGEAADKALGKAPRQASSTSRNKGRLPEHLERVEEVIEPANTSCPCGCGEMVRVGEDRTERLDVVPARFRVLVTVRPKYMCRACKGTSHAQAPAPEFLVPRGLGTNRFAIHAVVSKFCDYLPFYRQAEIWRREGIEIDRTMLANWAGRVAFHLAPLIDALIDDLKASDHLFADETTVPVLAPRTGKTRKDYLWAVVRDQRGWGGGDPPIVVFQHSRSRSAKTAQEIFRDFQGRQLTVDGYAGYDALSDPKKTNDPWGMAYCWTHWRRRFVEYSRTTPSPICLEMTNRIAQLYRIEAEIRGKAPDVRRAVRQQLSKPIVDALRLWLEGQLDLLSSSSDLARHIRYGLKRWVGLTRFLDDGCIEMDTNAVENAIRPIPLTRKNALFAGNDDGAVTWARMASLIGTCKLNGINPQAYLEHVLDKILNGHMQDDIKSLMPWNFKPNGSKYS</sequence>
<reference evidence="8" key="1">
    <citation type="submission" date="2016-09" db="EMBL/GenBank/DDBJ databases">
        <authorList>
            <person name="Wibberg D."/>
        </authorList>
    </citation>
    <scope>NUCLEOTIDE SEQUENCE [LARGE SCALE GENOMIC DNA]</scope>
</reference>
<dbReference type="Pfam" id="PF13005">
    <property type="entry name" value="zf-IS66"/>
    <property type="match status" value="1"/>
</dbReference>
<feature type="domain" description="Transposase IS66 C-terminal" evidence="6">
    <location>
        <begin position="475"/>
        <end position="513"/>
    </location>
</feature>
<feature type="domain" description="Transposase IS66 central" evidence="3">
    <location>
        <begin position="180"/>
        <end position="468"/>
    </location>
</feature>
<dbReference type="Proteomes" id="UP000184085">
    <property type="component" value="Unassembled WGS sequence"/>
</dbReference>
<dbReference type="NCBIfam" id="NF033517">
    <property type="entry name" value="transpos_IS66"/>
    <property type="match status" value="1"/>
</dbReference>
<keyword evidence="1" id="KW-0175">Coiled coil</keyword>
<accession>A0A1M4MUW5</accession>
<dbReference type="InterPro" id="IPR052344">
    <property type="entry name" value="Transposase-related"/>
</dbReference>
<evidence type="ECO:0000259" key="5">
    <source>
        <dbReference type="Pfam" id="PF13007"/>
    </source>
</evidence>
<dbReference type="EMBL" id="FMJB01000006">
    <property type="protein sequence ID" value="SCM65952.1"/>
    <property type="molecule type" value="Genomic_DNA"/>
</dbReference>
<dbReference type="PANTHER" id="PTHR33678:SF1">
    <property type="entry name" value="BLL1576 PROTEIN"/>
    <property type="match status" value="1"/>
</dbReference>
<proteinExistence type="predicted"/>
<protein>
    <recommendedName>
        <fullName evidence="9">Transposase</fullName>
    </recommendedName>
</protein>
<dbReference type="PANTHER" id="PTHR33678">
    <property type="entry name" value="BLL1576 PROTEIN"/>
    <property type="match status" value="1"/>
</dbReference>
<dbReference type="InterPro" id="IPR024474">
    <property type="entry name" value="Znf_dom_IS66"/>
</dbReference>
<feature type="domain" description="Transposase TnpC homeodomain" evidence="5">
    <location>
        <begin position="35"/>
        <end position="110"/>
    </location>
</feature>
<evidence type="ECO:0000313" key="7">
    <source>
        <dbReference type="EMBL" id="SCM65952.1"/>
    </source>
</evidence>
<evidence type="ECO:0000259" key="4">
    <source>
        <dbReference type="Pfam" id="PF13005"/>
    </source>
</evidence>
<dbReference type="InterPro" id="IPR039552">
    <property type="entry name" value="IS66_C"/>
</dbReference>
<evidence type="ECO:0008006" key="9">
    <source>
        <dbReference type="Google" id="ProtNLM"/>
    </source>
</evidence>
<dbReference type="Pfam" id="PF13007">
    <property type="entry name" value="LZ_Tnp_IS66"/>
    <property type="match status" value="1"/>
</dbReference>
<dbReference type="InterPro" id="IPR024463">
    <property type="entry name" value="Transposase_TnpC_homeodom"/>
</dbReference>
<organism evidence="7 8">
    <name type="scientific">Donghicola eburneus</name>
    <dbReference type="NCBI Taxonomy" id="393278"/>
    <lineage>
        <taxon>Bacteria</taxon>
        <taxon>Pseudomonadati</taxon>
        <taxon>Pseudomonadota</taxon>
        <taxon>Alphaproteobacteria</taxon>
        <taxon>Rhodobacterales</taxon>
        <taxon>Roseobacteraceae</taxon>
        <taxon>Donghicola</taxon>
    </lineage>
</organism>
<name>A0A1M4MUW5_9RHOB</name>
<evidence type="ECO:0000256" key="2">
    <source>
        <dbReference type="SAM" id="MobiDB-lite"/>
    </source>
</evidence>
<dbReference type="Pfam" id="PF03050">
    <property type="entry name" value="DDE_Tnp_IS66"/>
    <property type="match status" value="1"/>
</dbReference>
<keyword evidence="8" id="KW-1185">Reference proteome</keyword>
<evidence type="ECO:0000313" key="8">
    <source>
        <dbReference type="Proteomes" id="UP000184085"/>
    </source>
</evidence>
<dbReference type="Pfam" id="PF13817">
    <property type="entry name" value="DDE_Tnp_IS66_C"/>
    <property type="match status" value="1"/>
</dbReference>
<evidence type="ECO:0000259" key="3">
    <source>
        <dbReference type="Pfam" id="PF03050"/>
    </source>
</evidence>
<evidence type="ECO:0000256" key="1">
    <source>
        <dbReference type="SAM" id="Coils"/>
    </source>
</evidence>
<gene>
    <name evidence="7" type="ORF">KARMA_0122</name>
</gene>
<feature type="domain" description="Transposase IS66 zinc-finger binding" evidence="4">
    <location>
        <begin position="118"/>
        <end position="160"/>
    </location>
</feature>
<dbReference type="InterPro" id="IPR004291">
    <property type="entry name" value="Transposase_IS66_central"/>
</dbReference>
<feature type="region of interest" description="Disordered" evidence="2">
    <location>
        <begin position="80"/>
        <end position="102"/>
    </location>
</feature>
<dbReference type="AlphaFoldDB" id="A0A1M4MUW5"/>
<evidence type="ECO:0000259" key="6">
    <source>
        <dbReference type="Pfam" id="PF13817"/>
    </source>
</evidence>
<feature type="coiled-coil region" evidence="1">
    <location>
        <begin position="12"/>
        <end position="42"/>
    </location>
</feature>